<protein>
    <recommendedName>
        <fullName evidence="6">S-protein homolog</fullName>
    </recommendedName>
</protein>
<evidence type="ECO:0000313" key="7">
    <source>
        <dbReference type="EMBL" id="KAK9907015.1"/>
    </source>
</evidence>
<dbReference type="GO" id="GO:0060320">
    <property type="term" value="P:rejection of self pollen"/>
    <property type="evidence" value="ECO:0007669"/>
    <property type="project" value="UniProtKB-KW"/>
</dbReference>
<dbReference type="Proteomes" id="UP001457282">
    <property type="component" value="Unassembled WGS sequence"/>
</dbReference>
<keyword evidence="5 6" id="KW-0732">Signal</keyword>
<organism evidence="7 8">
    <name type="scientific">Rubus argutus</name>
    <name type="common">Southern blackberry</name>
    <dbReference type="NCBI Taxonomy" id="59490"/>
    <lineage>
        <taxon>Eukaryota</taxon>
        <taxon>Viridiplantae</taxon>
        <taxon>Streptophyta</taxon>
        <taxon>Embryophyta</taxon>
        <taxon>Tracheophyta</taxon>
        <taxon>Spermatophyta</taxon>
        <taxon>Magnoliopsida</taxon>
        <taxon>eudicotyledons</taxon>
        <taxon>Gunneridae</taxon>
        <taxon>Pentapetalae</taxon>
        <taxon>rosids</taxon>
        <taxon>fabids</taxon>
        <taxon>Rosales</taxon>
        <taxon>Rosaceae</taxon>
        <taxon>Rosoideae</taxon>
        <taxon>Rosoideae incertae sedis</taxon>
        <taxon>Rubus</taxon>
    </lineage>
</organism>
<sequence length="180" mass="20379">MGVIFRYQALLLTLFIASFAALTIAASTNVVPFKVVVSIDNNLTDGQELGVHCKSGDDDLGFHVISNGGHYEWSFKVNVWATTLYFCAFNWKGGSGTFDIYRAGRDIIRCEDKCNWKALQDGVHGFNNDKQDDFLYSGRRQNNQKASEICWLNEPRPFEHLSHYIFVVQSYNSPSGLESY</sequence>
<reference evidence="7 8" key="1">
    <citation type="journal article" date="2023" name="G3 (Bethesda)">
        <title>A chromosome-length genome assembly and annotation of blackberry (Rubus argutus, cv. 'Hillquist').</title>
        <authorList>
            <person name="Bruna T."/>
            <person name="Aryal R."/>
            <person name="Dudchenko O."/>
            <person name="Sargent D.J."/>
            <person name="Mead D."/>
            <person name="Buti M."/>
            <person name="Cavallini A."/>
            <person name="Hytonen T."/>
            <person name="Andres J."/>
            <person name="Pham M."/>
            <person name="Weisz D."/>
            <person name="Mascagni F."/>
            <person name="Usai G."/>
            <person name="Natali L."/>
            <person name="Bassil N."/>
            <person name="Fernandez G.E."/>
            <person name="Lomsadze A."/>
            <person name="Armour M."/>
            <person name="Olukolu B."/>
            <person name="Poorten T."/>
            <person name="Britton C."/>
            <person name="Davik J."/>
            <person name="Ashrafi H."/>
            <person name="Aiden E.L."/>
            <person name="Borodovsky M."/>
            <person name="Worthington M."/>
        </authorList>
    </citation>
    <scope>NUCLEOTIDE SEQUENCE [LARGE SCALE GENOMIC DNA]</scope>
    <source>
        <strain evidence="7">PI 553951</strain>
    </source>
</reference>
<dbReference type="PANTHER" id="PTHR31232:SF155">
    <property type="entry name" value="PLANT SELF-INCOMPATIBILITY PROTEIN S1 FAMILY"/>
    <property type="match status" value="1"/>
</dbReference>
<evidence type="ECO:0000256" key="2">
    <source>
        <dbReference type="ARBA" id="ARBA00005581"/>
    </source>
</evidence>
<dbReference type="InterPro" id="IPR010264">
    <property type="entry name" value="Self-incomp_S1"/>
</dbReference>
<dbReference type="AlphaFoldDB" id="A0AAW1VRB0"/>
<comment type="subcellular location">
    <subcellularLocation>
        <location evidence="1 6">Secreted</location>
    </subcellularLocation>
</comment>
<evidence type="ECO:0000313" key="8">
    <source>
        <dbReference type="Proteomes" id="UP001457282"/>
    </source>
</evidence>
<evidence type="ECO:0000256" key="5">
    <source>
        <dbReference type="ARBA" id="ARBA00022729"/>
    </source>
</evidence>
<dbReference type="PANTHER" id="PTHR31232">
    <property type="match status" value="1"/>
</dbReference>
<dbReference type="Pfam" id="PF05938">
    <property type="entry name" value="Self-incomp_S1"/>
    <property type="match status" value="1"/>
</dbReference>
<comment type="caution">
    <text evidence="7">The sequence shown here is derived from an EMBL/GenBank/DDBJ whole genome shotgun (WGS) entry which is preliminary data.</text>
</comment>
<evidence type="ECO:0000256" key="4">
    <source>
        <dbReference type="ARBA" id="ARBA00022525"/>
    </source>
</evidence>
<keyword evidence="3 6" id="KW-0713">Self-incompatibility</keyword>
<keyword evidence="8" id="KW-1185">Reference proteome</keyword>
<dbReference type="GO" id="GO:0005576">
    <property type="term" value="C:extracellular region"/>
    <property type="evidence" value="ECO:0007669"/>
    <property type="project" value="UniProtKB-SubCell"/>
</dbReference>
<keyword evidence="4 6" id="KW-0964">Secreted</keyword>
<accession>A0AAW1VRB0</accession>
<proteinExistence type="inferred from homology"/>
<name>A0AAW1VRB0_RUBAR</name>
<feature type="signal peptide" evidence="6">
    <location>
        <begin position="1"/>
        <end position="25"/>
    </location>
</feature>
<evidence type="ECO:0000256" key="3">
    <source>
        <dbReference type="ARBA" id="ARBA00022471"/>
    </source>
</evidence>
<gene>
    <name evidence="7" type="ORF">M0R45_002512</name>
</gene>
<feature type="chain" id="PRO_5043098396" description="S-protein homolog" evidence="6">
    <location>
        <begin position="26"/>
        <end position="180"/>
    </location>
</feature>
<evidence type="ECO:0000256" key="1">
    <source>
        <dbReference type="ARBA" id="ARBA00004613"/>
    </source>
</evidence>
<comment type="similarity">
    <text evidence="2 6">Belongs to the plant self-incompatibility (S1) protein family.</text>
</comment>
<dbReference type="EMBL" id="JBEDUW010000046">
    <property type="protein sequence ID" value="KAK9907015.1"/>
    <property type="molecule type" value="Genomic_DNA"/>
</dbReference>
<evidence type="ECO:0000256" key="6">
    <source>
        <dbReference type="RuleBase" id="RU367044"/>
    </source>
</evidence>